<dbReference type="AlphaFoldDB" id="A0A444W1C3"/>
<dbReference type="EMBL" id="JUIV01000003">
    <property type="protein sequence ID" value="RYJ39677.1"/>
    <property type="molecule type" value="Genomic_DNA"/>
</dbReference>
<name>A0A444W1C3_9FLAO</name>
<gene>
    <name evidence="1" type="ORF">NU08_1346</name>
</gene>
<evidence type="ECO:0000313" key="2">
    <source>
        <dbReference type="Proteomes" id="UP000290433"/>
    </source>
</evidence>
<sequence>MLGVFLFCEKAFNENVNKIKTIYFHASNLFYQADIIADF</sequence>
<proteinExistence type="predicted"/>
<protein>
    <submittedName>
        <fullName evidence="1">Uncharacterized protein</fullName>
    </submittedName>
</protein>
<organism evidence="1 2">
    <name type="scientific">Flavobacterium anhuiense</name>
    <dbReference type="NCBI Taxonomy" id="459526"/>
    <lineage>
        <taxon>Bacteria</taxon>
        <taxon>Pseudomonadati</taxon>
        <taxon>Bacteroidota</taxon>
        <taxon>Flavobacteriia</taxon>
        <taxon>Flavobacteriales</taxon>
        <taxon>Flavobacteriaceae</taxon>
        <taxon>Flavobacterium</taxon>
    </lineage>
</organism>
<reference evidence="1 2" key="1">
    <citation type="submission" date="2014-12" db="EMBL/GenBank/DDBJ databases">
        <title>Genome sequence of Flavobacterium anhuiense RCM74.</title>
        <authorList>
            <person name="Kim J.F."/>
            <person name="Song J.Y."/>
            <person name="Kwak M.-J."/>
            <person name="Lee S.-W."/>
        </authorList>
    </citation>
    <scope>NUCLEOTIDE SEQUENCE [LARGE SCALE GENOMIC DNA]</scope>
    <source>
        <strain evidence="1 2">RCM74</strain>
    </source>
</reference>
<evidence type="ECO:0000313" key="1">
    <source>
        <dbReference type="EMBL" id="RYJ39677.1"/>
    </source>
</evidence>
<comment type="caution">
    <text evidence="1">The sequence shown here is derived from an EMBL/GenBank/DDBJ whole genome shotgun (WGS) entry which is preliminary data.</text>
</comment>
<accession>A0A444W1C3</accession>
<dbReference type="Proteomes" id="UP000290433">
    <property type="component" value="Unassembled WGS sequence"/>
</dbReference>